<comment type="caution">
    <text evidence="2">The sequence shown here is derived from an EMBL/GenBank/DDBJ whole genome shotgun (WGS) entry which is preliminary data.</text>
</comment>
<evidence type="ECO:0000313" key="2">
    <source>
        <dbReference type="EMBL" id="GED97950.1"/>
    </source>
</evidence>
<evidence type="ECO:0000313" key="3">
    <source>
        <dbReference type="Proteomes" id="UP000444980"/>
    </source>
</evidence>
<reference evidence="3" key="1">
    <citation type="submission" date="2019-06" db="EMBL/GenBank/DDBJ databases">
        <title>Gordonia isolated from sludge of a wastewater treatment plant.</title>
        <authorList>
            <person name="Tamura T."/>
            <person name="Aoyama K."/>
            <person name="Kang Y."/>
            <person name="Saito S."/>
            <person name="Akiyama N."/>
            <person name="Yazawa K."/>
            <person name="Gonoi T."/>
            <person name="Mikami Y."/>
        </authorList>
    </citation>
    <scope>NUCLEOTIDE SEQUENCE [LARGE SCALE GENOMIC DNA]</scope>
    <source>
        <strain evidence="3">NBRC 107697</strain>
    </source>
</reference>
<dbReference type="Proteomes" id="UP000444980">
    <property type="component" value="Unassembled WGS sequence"/>
</dbReference>
<gene>
    <name evidence="2" type="ORF">nbrc107697_19890</name>
</gene>
<organism evidence="2 3">
    <name type="scientific">Gordonia crocea</name>
    <dbReference type="NCBI Taxonomy" id="589162"/>
    <lineage>
        <taxon>Bacteria</taxon>
        <taxon>Bacillati</taxon>
        <taxon>Actinomycetota</taxon>
        <taxon>Actinomycetes</taxon>
        <taxon>Mycobacteriales</taxon>
        <taxon>Gordoniaceae</taxon>
        <taxon>Gordonia</taxon>
    </lineage>
</organism>
<keyword evidence="3" id="KW-1185">Reference proteome</keyword>
<dbReference type="EMBL" id="BJOU01000001">
    <property type="protein sequence ID" value="GED97950.1"/>
    <property type="molecule type" value="Genomic_DNA"/>
</dbReference>
<dbReference type="RefSeq" id="WP_161927202.1">
    <property type="nucleotide sequence ID" value="NZ_BJOU01000001.1"/>
</dbReference>
<accession>A0A7I9UYR9</accession>
<dbReference type="AlphaFoldDB" id="A0A7I9UYR9"/>
<dbReference type="Pfam" id="PF17940">
    <property type="entry name" value="TetR_C_31"/>
    <property type="match status" value="1"/>
</dbReference>
<name>A0A7I9UYR9_9ACTN</name>
<protein>
    <submittedName>
        <fullName evidence="2">Putative transcriptional regulator, TetR family protein</fullName>
    </submittedName>
</protein>
<evidence type="ECO:0000259" key="1">
    <source>
        <dbReference type="Pfam" id="PF17940"/>
    </source>
</evidence>
<dbReference type="Gene3D" id="1.10.357.10">
    <property type="entry name" value="Tetracycline Repressor, domain 2"/>
    <property type="match status" value="1"/>
</dbReference>
<proteinExistence type="predicted"/>
<dbReference type="OrthoDB" id="7506349at2"/>
<feature type="domain" description="Tetracyclin repressor-like C-terminal group 31" evidence="1">
    <location>
        <begin position="68"/>
        <end position="183"/>
    </location>
</feature>
<dbReference type="InterPro" id="IPR041583">
    <property type="entry name" value="TetR_C_31"/>
</dbReference>
<sequence length="217" mass="22983">MPQRGQFGSRGLTHRAVDRHLKLPEGSTSAYFRTRASLLTAATQRLGELDLASIEGLTAAIPTVADKETPGRLVAAIVDDWTAPSAAPRQLARIELQLEGVRTPDVAAALANYRAAFIGLAQAVLEARVVSESDTESDTESPVDVTAMAGVLTAVVDGLIADRLLHGRTAVRDDRLVDTLDQLLFPLHLPSSPAAAADAAAQPVVPTIKSKPARFEH</sequence>